<protein>
    <submittedName>
        <fullName evidence="1">Uncharacterized protein</fullName>
    </submittedName>
</protein>
<dbReference type="Proteomes" id="UP001500212">
    <property type="component" value="Unassembled WGS sequence"/>
</dbReference>
<evidence type="ECO:0000313" key="2">
    <source>
        <dbReference type="Proteomes" id="UP001500212"/>
    </source>
</evidence>
<evidence type="ECO:0000313" key="1">
    <source>
        <dbReference type="EMBL" id="GAA4616582.1"/>
    </source>
</evidence>
<proteinExistence type="predicted"/>
<name>A0ABP8TZ56_9ACTN</name>
<gene>
    <name evidence="1" type="ORF">GCM10023195_73770</name>
</gene>
<dbReference type="RefSeq" id="WP_345364880.1">
    <property type="nucleotide sequence ID" value="NZ_BAABHJ010000034.1"/>
</dbReference>
<reference evidence="2" key="1">
    <citation type="journal article" date="2019" name="Int. J. Syst. Evol. Microbiol.">
        <title>The Global Catalogue of Microorganisms (GCM) 10K type strain sequencing project: providing services to taxonomists for standard genome sequencing and annotation.</title>
        <authorList>
            <consortium name="The Broad Institute Genomics Platform"/>
            <consortium name="The Broad Institute Genome Sequencing Center for Infectious Disease"/>
            <person name="Wu L."/>
            <person name="Ma J."/>
        </authorList>
    </citation>
    <scope>NUCLEOTIDE SEQUENCE [LARGE SCALE GENOMIC DNA]</scope>
    <source>
        <strain evidence="2">JCM 17938</strain>
    </source>
</reference>
<dbReference type="EMBL" id="BAABHJ010000034">
    <property type="protein sequence ID" value="GAA4616582.1"/>
    <property type="molecule type" value="Genomic_DNA"/>
</dbReference>
<keyword evidence="2" id="KW-1185">Reference proteome</keyword>
<organism evidence="1 2">
    <name type="scientific">Actinoallomurus liliacearum</name>
    <dbReference type="NCBI Taxonomy" id="1080073"/>
    <lineage>
        <taxon>Bacteria</taxon>
        <taxon>Bacillati</taxon>
        <taxon>Actinomycetota</taxon>
        <taxon>Actinomycetes</taxon>
        <taxon>Streptosporangiales</taxon>
        <taxon>Thermomonosporaceae</taxon>
        <taxon>Actinoallomurus</taxon>
    </lineage>
</organism>
<sequence length="272" mass="29317">MGLRDRVGDARRTASAALDTGAHAVRATGRGATRVGGTAAAAAKDGNDWVMEQLRSVPPPVLPLTEEWRLSIGALITRHPKAPALIGKLLSPLDSFGAIAVGPKEIGFDGDEVEWERVLEIRTRMVGELAAGAVWDFAIDDLRNRLPPVPGRKWAVTKVLQIVMAMSVDLEDRIEDDPQGELPDRVACEIVYRGRIRKEKTVTAGLFSSLALCMMPQVGEALAQSAAERGIPVVHAERHKTLSVNERVATLRKRRAALAASAGELESAAEEK</sequence>
<comment type="caution">
    <text evidence="1">The sequence shown here is derived from an EMBL/GenBank/DDBJ whole genome shotgun (WGS) entry which is preliminary data.</text>
</comment>
<accession>A0ABP8TZ56</accession>